<dbReference type="PROSITE" id="PS01358">
    <property type="entry name" value="ZF_RANBP2_1"/>
    <property type="match status" value="1"/>
</dbReference>
<name>A0A445DXM9_ARAHY</name>
<feature type="domain" description="RanBP2-type" evidence="9">
    <location>
        <begin position="170"/>
        <end position="201"/>
    </location>
</feature>
<dbReference type="Proteomes" id="UP000289738">
    <property type="component" value="Chromosome A03"/>
</dbReference>
<feature type="region of interest" description="Disordered" evidence="8">
    <location>
        <begin position="1"/>
        <end position="173"/>
    </location>
</feature>
<comment type="subcellular location">
    <subcellularLocation>
        <location evidence="1">Nucleus</location>
    </subcellularLocation>
</comment>
<keyword evidence="6" id="KW-0539">Nucleus</keyword>
<dbReference type="InterPro" id="IPR001876">
    <property type="entry name" value="Znf_RanBP2"/>
</dbReference>
<dbReference type="InterPro" id="IPR036443">
    <property type="entry name" value="Znf_RanBP2_sf"/>
</dbReference>
<proteinExistence type="predicted"/>
<feature type="region of interest" description="Disordered" evidence="8">
    <location>
        <begin position="197"/>
        <end position="272"/>
    </location>
</feature>
<dbReference type="Gene3D" id="4.10.1060.10">
    <property type="entry name" value="Zinc finger, RanBP2-type"/>
    <property type="match status" value="1"/>
</dbReference>
<keyword evidence="4" id="KW-0862">Zinc</keyword>
<evidence type="ECO:0000313" key="10">
    <source>
        <dbReference type="EMBL" id="RYR67933.1"/>
    </source>
</evidence>
<feature type="compositionally biased region" description="Pro residues" evidence="8">
    <location>
        <begin position="211"/>
        <end position="223"/>
    </location>
</feature>
<keyword evidence="11" id="KW-1185">Reference proteome</keyword>
<evidence type="ECO:0000256" key="5">
    <source>
        <dbReference type="ARBA" id="ARBA00022884"/>
    </source>
</evidence>
<dbReference type="AlphaFoldDB" id="A0A445DXM9"/>
<dbReference type="FunFam" id="4.10.1060.10:FF:000017">
    <property type="entry name" value="FUS RNA-binding protein"/>
    <property type="match status" value="1"/>
</dbReference>
<dbReference type="GO" id="GO:0008270">
    <property type="term" value="F:zinc ion binding"/>
    <property type="evidence" value="ECO:0007669"/>
    <property type="project" value="UniProtKB-KW"/>
</dbReference>
<evidence type="ECO:0000256" key="6">
    <source>
        <dbReference type="ARBA" id="ARBA00023242"/>
    </source>
</evidence>
<evidence type="ECO:0000256" key="4">
    <source>
        <dbReference type="ARBA" id="ARBA00022833"/>
    </source>
</evidence>
<reference evidence="10 11" key="1">
    <citation type="submission" date="2019-01" db="EMBL/GenBank/DDBJ databases">
        <title>Sequencing of cultivated peanut Arachis hypogaea provides insights into genome evolution and oil improvement.</title>
        <authorList>
            <person name="Chen X."/>
        </authorList>
    </citation>
    <scope>NUCLEOTIDE SEQUENCE [LARGE SCALE GENOMIC DNA]</scope>
    <source>
        <strain evidence="11">cv. Fuhuasheng</strain>
        <tissue evidence="10">Leaves</tissue>
    </source>
</reference>
<feature type="compositionally biased region" description="Basic and acidic residues" evidence="8">
    <location>
        <begin position="284"/>
        <end position="317"/>
    </location>
</feature>
<feature type="compositionally biased region" description="Basic and acidic residues" evidence="8">
    <location>
        <begin position="94"/>
        <end position="110"/>
    </location>
</feature>
<dbReference type="GO" id="GO:0005634">
    <property type="term" value="C:nucleus"/>
    <property type="evidence" value="ECO:0007669"/>
    <property type="project" value="UniProtKB-SubCell"/>
</dbReference>
<comment type="caution">
    <text evidence="10">The sequence shown here is derived from an EMBL/GenBank/DDBJ whole genome shotgun (WGS) entry which is preliminary data.</text>
</comment>
<dbReference type="STRING" id="3818.A0A445DXM9"/>
<evidence type="ECO:0000259" key="9">
    <source>
        <dbReference type="PROSITE" id="PS50199"/>
    </source>
</evidence>
<feature type="region of interest" description="Disordered" evidence="8">
    <location>
        <begin position="284"/>
        <end position="379"/>
    </location>
</feature>
<organism evidence="10 11">
    <name type="scientific">Arachis hypogaea</name>
    <name type="common">Peanut</name>
    <dbReference type="NCBI Taxonomy" id="3818"/>
    <lineage>
        <taxon>Eukaryota</taxon>
        <taxon>Viridiplantae</taxon>
        <taxon>Streptophyta</taxon>
        <taxon>Embryophyta</taxon>
        <taxon>Tracheophyta</taxon>
        <taxon>Spermatophyta</taxon>
        <taxon>Magnoliopsida</taxon>
        <taxon>eudicotyledons</taxon>
        <taxon>Gunneridae</taxon>
        <taxon>Pentapetalae</taxon>
        <taxon>rosids</taxon>
        <taxon>fabids</taxon>
        <taxon>Fabales</taxon>
        <taxon>Fabaceae</taxon>
        <taxon>Papilionoideae</taxon>
        <taxon>50 kb inversion clade</taxon>
        <taxon>dalbergioids sensu lato</taxon>
        <taxon>Dalbergieae</taxon>
        <taxon>Pterocarpus clade</taxon>
        <taxon>Arachis</taxon>
    </lineage>
</organism>
<feature type="compositionally biased region" description="Basic and acidic residues" evidence="8">
    <location>
        <begin position="333"/>
        <end position="342"/>
    </location>
</feature>
<protein>
    <recommendedName>
        <fullName evidence="9">RanBP2-type domain-containing protein</fullName>
    </recommendedName>
</protein>
<evidence type="ECO:0000256" key="2">
    <source>
        <dbReference type="ARBA" id="ARBA00022723"/>
    </source>
</evidence>
<sequence length="379" mass="43339">MASRENNEEAPPHQHHQQPPLLSSLVVRPSTNTTDASPSPDRHRHRDRDRDRDRDPPPPPLHSRSARFPHDPPDCAVFLFPGHRTHAGSASPVRRSDADHRYGSDYDNLSRNRGYGNAREAGRYRDPSPPYGRGRVGGRPVGRAFDRPGFNPGLLRGDNVSRNNPNVRPREGDWFCPDPRCGNLNFARRDHCNSCNRPRFASGASPRRAYPGPPPLHAPPRRLPGPSIARSPERAMNGYRSPPRGFARDAPKEYLPPLRHEGRFPDSPHARRERIDYIEDSYRGRNRFDRSPPLDFGPRRPARDDFSGERKVFDRRLPSPPPSAPLLPHRGPWARDVRERSRSPIRGAPPPKDYRQDMYLDRVRDDRRGVGRDKIRGMY</sequence>
<evidence type="ECO:0000256" key="3">
    <source>
        <dbReference type="ARBA" id="ARBA00022771"/>
    </source>
</evidence>
<dbReference type="InterPro" id="IPR034870">
    <property type="entry name" value="TET_fam"/>
</dbReference>
<feature type="compositionally biased region" description="Basic and acidic residues" evidence="8">
    <location>
        <begin position="352"/>
        <end position="379"/>
    </location>
</feature>
<dbReference type="EMBL" id="SDMP01000003">
    <property type="protein sequence ID" value="RYR67933.1"/>
    <property type="molecule type" value="Genomic_DNA"/>
</dbReference>
<evidence type="ECO:0000256" key="7">
    <source>
        <dbReference type="PROSITE-ProRule" id="PRU00322"/>
    </source>
</evidence>
<dbReference type="GO" id="GO:0003723">
    <property type="term" value="F:RNA binding"/>
    <property type="evidence" value="ECO:0007669"/>
    <property type="project" value="UniProtKB-KW"/>
</dbReference>
<keyword evidence="3 7" id="KW-0863">Zinc-finger</keyword>
<dbReference type="PROSITE" id="PS50199">
    <property type="entry name" value="ZF_RANBP2_2"/>
    <property type="match status" value="1"/>
</dbReference>
<evidence type="ECO:0000256" key="8">
    <source>
        <dbReference type="SAM" id="MobiDB-lite"/>
    </source>
</evidence>
<gene>
    <name evidence="10" type="ORF">Ahy_A03g014399</name>
</gene>
<dbReference type="SUPFAM" id="SSF90209">
    <property type="entry name" value="Ran binding protein zinc finger-like"/>
    <property type="match status" value="1"/>
</dbReference>
<evidence type="ECO:0000313" key="11">
    <source>
        <dbReference type="Proteomes" id="UP000289738"/>
    </source>
</evidence>
<dbReference type="GO" id="GO:0006355">
    <property type="term" value="P:regulation of DNA-templated transcription"/>
    <property type="evidence" value="ECO:0007669"/>
    <property type="project" value="InterPro"/>
</dbReference>
<dbReference type="SMART" id="SM00547">
    <property type="entry name" value="ZnF_RBZ"/>
    <property type="match status" value="1"/>
</dbReference>
<feature type="compositionally biased region" description="Basic and acidic residues" evidence="8">
    <location>
        <begin position="246"/>
        <end position="272"/>
    </location>
</feature>
<dbReference type="PANTHER" id="PTHR23238">
    <property type="entry name" value="RNA BINDING PROTEIN"/>
    <property type="match status" value="1"/>
</dbReference>
<keyword evidence="5" id="KW-0694">RNA-binding</keyword>
<accession>A0A445DXM9</accession>
<keyword evidence="2" id="KW-0479">Metal-binding</keyword>
<feature type="compositionally biased region" description="Basic and acidic residues" evidence="8">
    <location>
        <begin position="1"/>
        <end position="12"/>
    </location>
</feature>
<evidence type="ECO:0000256" key="1">
    <source>
        <dbReference type="ARBA" id="ARBA00004123"/>
    </source>
</evidence>